<evidence type="ECO:0000259" key="6">
    <source>
        <dbReference type="PROSITE" id="PS50157"/>
    </source>
</evidence>
<dbReference type="SMART" id="SM00355">
    <property type="entry name" value="ZnF_C2H2"/>
    <property type="match status" value="5"/>
</dbReference>
<dbReference type="PANTHER" id="PTHR24379:SF121">
    <property type="entry name" value="C2H2-TYPE DOMAIN-CONTAINING PROTEIN"/>
    <property type="match status" value="1"/>
</dbReference>
<proteinExistence type="predicted"/>
<dbReference type="Proteomes" id="UP001054945">
    <property type="component" value="Unassembled WGS sequence"/>
</dbReference>
<dbReference type="SUPFAM" id="SSF57667">
    <property type="entry name" value="beta-beta-alpha zinc fingers"/>
    <property type="match status" value="2"/>
</dbReference>
<dbReference type="PROSITE" id="PS50157">
    <property type="entry name" value="ZINC_FINGER_C2H2_2"/>
    <property type="match status" value="2"/>
</dbReference>
<keyword evidence="4" id="KW-0862">Zinc</keyword>
<comment type="caution">
    <text evidence="7">The sequence shown here is derived from an EMBL/GenBank/DDBJ whole genome shotgun (WGS) entry which is preliminary data.</text>
</comment>
<evidence type="ECO:0000313" key="8">
    <source>
        <dbReference type="Proteomes" id="UP001054945"/>
    </source>
</evidence>
<evidence type="ECO:0000313" key="7">
    <source>
        <dbReference type="EMBL" id="GIY62471.1"/>
    </source>
</evidence>
<dbReference type="Gene3D" id="3.30.160.60">
    <property type="entry name" value="Classic Zinc Finger"/>
    <property type="match status" value="2"/>
</dbReference>
<evidence type="ECO:0000256" key="3">
    <source>
        <dbReference type="ARBA" id="ARBA00022771"/>
    </source>
</evidence>
<dbReference type="InterPro" id="IPR013087">
    <property type="entry name" value="Znf_C2H2_type"/>
</dbReference>
<dbReference type="EMBL" id="BPLR01013621">
    <property type="protein sequence ID" value="GIY62471.1"/>
    <property type="molecule type" value="Genomic_DNA"/>
</dbReference>
<evidence type="ECO:0000256" key="2">
    <source>
        <dbReference type="ARBA" id="ARBA00022737"/>
    </source>
</evidence>
<accession>A0AAV4UX44</accession>
<keyword evidence="1" id="KW-0479">Metal-binding</keyword>
<dbReference type="GO" id="GO:0008270">
    <property type="term" value="F:zinc ion binding"/>
    <property type="evidence" value="ECO:0007669"/>
    <property type="project" value="UniProtKB-KW"/>
</dbReference>
<reference evidence="7 8" key="1">
    <citation type="submission" date="2021-06" db="EMBL/GenBank/DDBJ databases">
        <title>Caerostris extrusa draft genome.</title>
        <authorList>
            <person name="Kono N."/>
            <person name="Arakawa K."/>
        </authorList>
    </citation>
    <scope>NUCLEOTIDE SEQUENCE [LARGE SCALE GENOMIC DNA]</scope>
</reference>
<feature type="domain" description="C2H2-type" evidence="6">
    <location>
        <begin position="145"/>
        <end position="173"/>
    </location>
</feature>
<dbReference type="InterPro" id="IPR036236">
    <property type="entry name" value="Znf_C2H2_sf"/>
</dbReference>
<gene>
    <name evidence="7" type="ORF">CEXT_678601</name>
</gene>
<keyword evidence="8" id="KW-1185">Reference proteome</keyword>
<evidence type="ECO:0000256" key="1">
    <source>
        <dbReference type="ARBA" id="ARBA00022723"/>
    </source>
</evidence>
<name>A0AAV4UX44_CAEEX</name>
<evidence type="ECO:0000256" key="5">
    <source>
        <dbReference type="PROSITE-ProRule" id="PRU00042"/>
    </source>
</evidence>
<evidence type="ECO:0000256" key="4">
    <source>
        <dbReference type="ARBA" id="ARBA00022833"/>
    </source>
</evidence>
<dbReference type="PANTHER" id="PTHR24379">
    <property type="entry name" value="KRAB AND ZINC FINGER DOMAIN-CONTAINING"/>
    <property type="match status" value="1"/>
</dbReference>
<keyword evidence="3 5" id="KW-0863">Zinc-finger</keyword>
<protein>
    <recommendedName>
        <fullName evidence="6">C2H2-type domain-containing protein</fullName>
    </recommendedName>
</protein>
<dbReference type="PROSITE" id="PS00028">
    <property type="entry name" value="ZINC_FINGER_C2H2_1"/>
    <property type="match status" value="5"/>
</dbReference>
<feature type="domain" description="C2H2-type" evidence="6">
    <location>
        <begin position="41"/>
        <end position="68"/>
    </location>
</feature>
<organism evidence="7 8">
    <name type="scientific">Caerostris extrusa</name>
    <name type="common">Bark spider</name>
    <name type="synonym">Caerostris bankana</name>
    <dbReference type="NCBI Taxonomy" id="172846"/>
    <lineage>
        <taxon>Eukaryota</taxon>
        <taxon>Metazoa</taxon>
        <taxon>Ecdysozoa</taxon>
        <taxon>Arthropoda</taxon>
        <taxon>Chelicerata</taxon>
        <taxon>Arachnida</taxon>
        <taxon>Araneae</taxon>
        <taxon>Araneomorphae</taxon>
        <taxon>Entelegynae</taxon>
        <taxon>Araneoidea</taxon>
        <taxon>Araneidae</taxon>
        <taxon>Caerostris</taxon>
    </lineage>
</organism>
<keyword evidence="2" id="KW-0677">Repeat</keyword>
<sequence length="215" mass="24808">METENCIITLKQNEGALIEHFNSNHNLTLNSKEAASYGYYFVCGICRNWYATTASLIIHFAGHFHERPACEICGETFTEAHDYADHCAQHVGYSCLVCDQTFFETEDFNNHLLEHKLNCFKCKETFASEHDLKLHYSEHEDIINLQCEMCRSYFSSKRSLNFHKSTQHAKSKQYECSQCEEKFTQIVLMEYLGHAVASNSFLEELLVRLGGDQST</sequence>
<dbReference type="AlphaFoldDB" id="A0AAV4UX44"/>